<feature type="transmembrane region" description="Helical" evidence="1">
    <location>
        <begin position="63"/>
        <end position="85"/>
    </location>
</feature>
<accession>A0A1Y5PZ01</accession>
<dbReference type="EMBL" id="FLTS01000001">
    <property type="protein sequence ID" value="SBV35221.1"/>
    <property type="molecule type" value="Genomic_DNA"/>
</dbReference>
<organism evidence="2">
    <name type="scientific">uncultured Stenotrophomonas sp</name>
    <dbReference type="NCBI Taxonomy" id="165438"/>
    <lineage>
        <taxon>Bacteria</taxon>
        <taxon>Pseudomonadati</taxon>
        <taxon>Pseudomonadota</taxon>
        <taxon>Gammaproteobacteria</taxon>
        <taxon>Lysobacterales</taxon>
        <taxon>Lysobacteraceae</taxon>
        <taxon>Stenotrophomonas</taxon>
        <taxon>environmental samples</taxon>
    </lineage>
</organism>
<name>A0A1Y5PZ01_9GAMM</name>
<evidence type="ECO:0000313" key="2">
    <source>
        <dbReference type="EMBL" id="SBV35221.1"/>
    </source>
</evidence>
<protein>
    <recommendedName>
        <fullName evidence="3">Transmembrane protein</fullName>
    </recommendedName>
</protein>
<sequence length="95" mass="9740">MEHVIAPLVLAISGLPALAIAAWSGRSGSAHARGTGLRWALIALCSFIAAVALYLSAGNHGAALAIGILFVVAVNALVVSMLLHLRRGYDGAPRK</sequence>
<keyword evidence="1" id="KW-0472">Membrane</keyword>
<keyword evidence="1" id="KW-0812">Transmembrane</keyword>
<feature type="transmembrane region" description="Helical" evidence="1">
    <location>
        <begin position="37"/>
        <end position="57"/>
    </location>
</feature>
<feature type="transmembrane region" description="Helical" evidence="1">
    <location>
        <begin position="6"/>
        <end position="25"/>
    </location>
</feature>
<keyword evidence="1" id="KW-1133">Transmembrane helix</keyword>
<evidence type="ECO:0000256" key="1">
    <source>
        <dbReference type="SAM" id="Phobius"/>
    </source>
</evidence>
<reference evidence="2" key="1">
    <citation type="submission" date="2016-03" db="EMBL/GenBank/DDBJ databases">
        <authorList>
            <person name="Ploux O."/>
        </authorList>
    </citation>
    <scope>NUCLEOTIDE SEQUENCE</scope>
    <source>
        <strain evidence="2">UC10</strain>
    </source>
</reference>
<proteinExistence type="predicted"/>
<evidence type="ECO:0008006" key="3">
    <source>
        <dbReference type="Google" id="ProtNLM"/>
    </source>
</evidence>
<gene>
    <name evidence="2" type="ORF">STPYR_10151</name>
</gene>
<dbReference type="AlphaFoldDB" id="A0A1Y5PZ01"/>